<dbReference type="InterPro" id="IPR000524">
    <property type="entry name" value="Tscrpt_reg_HTH_GntR"/>
</dbReference>
<dbReference type="AlphaFoldDB" id="A0A2T0RM38"/>
<dbReference type="SMART" id="SM00895">
    <property type="entry name" value="FCD"/>
    <property type="match status" value="1"/>
</dbReference>
<dbReference type="InterPro" id="IPR036388">
    <property type="entry name" value="WH-like_DNA-bd_sf"/>
</dbReference>
<proteinExistence type="predicted"/>
<keyword evidence="2" id="KW-0238">DNA-binding</keyword>
<gene>
    <name evidence="5" type="ORF">CLV78_107114</name>
</gene>
<comment type="caution">
    <text evidence="5">The sequence shown here is derived from an EMBL/GenBank/DDBJ whole genome shotgun (WGS) entry which is preliminary data.</text>
</comment>
<keyword evidence="6" id="KW-1185">Reference proteome</keyword>
<dbReference type="InterPro" id="IPR008920">
    <property type="entry name" value="TF_FadR/GntR_C"/>
</dbReference>
<sequence>MAILDKRTNTPFAAPGGPRRLAETVADAIAMALLEGRIAPGDALPSEAEISAEFGVSKPIAREALRALASAGLVHTQHGKLSRAKRLNGGPLDRVYGMAIRANPKHMRHANELRLVVEPGVARIAAERQDPEGMEAMREARKGMEAMDVDADHFPDLDVAFHHAIALATGNFLIRVQMEGLESIQRAVSEVFSHRNTRGPTEWAETIDRHVAIAEAIEAGDPDAAETAMRDHFAAADLAAVEVEKLVQKGNGW</sequence>
<dbReference type="Proteomes" id="UP000239480">
    <property type="component" value="Unassembled WGS sequence"/>
</dbReference>
<dbReference type="GO" id="GO:0003700">
    <property type="term" value="F:DNA-binding transcription factor activity"/>
    <property type="evidence" value="ECO:0007669"/>
    <property type="project" value="InterPro"/>
</dbReference>
<accession>A0A2T0RM38</accession>
<dbReference type="Pfam" id="PF00392">
    <property type="entry name" value="GntR"/>
    <property type="match status" value="1"/>
</dbReference>
<dbReference type="SUPFAM" id="SSF48008">
    <property type="entry name" value="GntR ligand-binding domain-like"/>
    <property type="match status" value="1"/>
</dbReference>
<evidence type="ECO:0000256" key="1">
    <source>
        <dbReference type="ARBA" id="ARBA00023015"/>
    </source>
</evidence>
<dbReference type="OrthoDB" id="9028214at2"/>
<feature type="domain" description="HTH gntR-type" evidence="4">
    <location>
        <begin position="19"/>
        <end position="87"/>
    </location>
</feature>
<dbReference type="SUPFAM" id="SSF46785">
    <property type="entry name" value="Winged helix' DNA-binding domain"/>
    <property type="match status" value="1"/>
</dbReference>
<dbReference type="PANTHER" id="PTHR43537">
    <property type="entry name" value="TRANSCRIPTIONAL REGULATOR, GNTR FAMILY"/>
    <property type="match status" value="1"/>
</dbReference>
<dbReference type="Gene3D" id="1.10.10.10">
    <property type="entry name" value="Winged helix-like DNA-binding domain superfamily/Winged helix DNA-binding domain"/>
    <property type="match status" value="1"/>
</dbReference>
<dbReference type="PRINTS" id="PR00035">
    <property type="entry name" value="HTHGNTR"/>
</dbReference>
<dbReference type="InterPro" id="IPR036390">
    <property type="entry name" value="WH_DNA-bd_sf"/>
</dbReference>
<evidence type="ECO:0000259" key="4">
    <source>
        <dbReference type="PROSITE" id="PS50949"/>
    </source>
</evidence>
<dbReference type="RefSeq" id="WP_106205980.1">
    <property type="nucleotide sequence ID" value="NZ_PVTD01000007.1"/>
</dbReference>
<dbReference type="GO" id="GO:0003677">
    <property type="term" value="F:DNA binding"/>
    <property type="evidence" value="ECO:0007669"/>
    <property type="project" value="UniProtKB-KW"/>
</dbReference>
<evidence type="ECO:0000313" key="6">
    <source>
        <dbReference type="Proteomes" id="UP000239480"/>
    </source>
</evidence>
<evidence type="ECO:0000313" key="5">
    <source>
        <dbReference type="EMBL" id="PRY22190.1"/>
    </source>
</evidence>
<dbReference type="Gene3D" id="1.20.120.530">
    <property type="entry name" value="GntR ligand-binding domain-like"/>
    <property type="match status" value="1"/>
</dbReference>
<dbReference type="InterPro" id="IPR011711">
    <property type="entry name" value="GntR_C"/>
</dbReference>
<protein>
    <submittedName>
        <fullName evidence="5">GntR family transcriptional regulator</fullName>
    </submittedName>
</protein>
<dbReference type="EMBL" id="PVTD01000007">
    <property type="protein sequence ID" value="PRY22190.1"/>
    <property type="molecule type" value="Genomic_DNA"/>
</dbReference>
<dbReference type="SMART" id="SM00345">
    <property type="entry name" value="HTH_GNTR"/>
    <property type="match status" value="1"/>
</dbReference>
<dbReference type="Pfam" id="PF07729">
    <property type="entry name" value="FCD"/>
    <property type="match status" value="1"/>
</dbReference>
<dbReference type="CDD" id="cd07377">
    <property type="entry name" value="WHTH_GntR"/>
    <property type="match status" value="1"/>
</dbReference>
<reference evidence="5 6" key="1">
    <citation type="submission" date="2018-03" db="EMBL/GenBank/DDBJ databases">
        <title>Genomic Encyclopedia of Archaeal and Bacterial Type Strains, Phase II (KMG-II): from individual species to whole genera.</title>
        <authorList>
            <person name="Goeker M."/>
        </authorList>
    </citation>
    <scope>NUCLEOTIDE SEQUENCE [LARGE SCALE GENOMIC DNA]</scope>
    <source>
        <strain evidence="5 6">DSM 29328</strain>
    </source>
</reference>
<dbReference type="PROSITE" id="PS50949">
    <property type="entry name" value="HTH_GNTR"/>
    <property type="match status" value="1"/>
</dbReference>
<organism evidence="5 6">
    <name type="scientific">Aliiruegeria haliotis</name>
    <dbReference type="NCBI Taxonomy" id="1280846"/>
    <lineage>
        <taxon>Bacteria</taxon>
        <taxon>Pseudomonadati</taxon>
        <taxon>Pseudomonadota</taxon>
        <taxon>Alphaproteobacteria</taxon>
        <taxon>Rhodobacterales</taxon>
        <taxon>Roseobacteraceae</taxon>
        <taxon>Aliiruegeria</taxon>
    </lineage>
</organism>
<evidence type="ECO:0000256" key="2">
    <source>
        <dbReference type="ARBA" id="ARBA00023125"/>
    </source>
</evidence>
<keyword evidence="3" id="KW-0804">Transcription</keyword>
<keyword evidence="1" id="KW-0805">Transcription regulation</keyword>
<name>A0A2T0RM38_9RHOB</name>
<evidence type="ECO:0000256" key="3">
    <source>
        <dbReference type="ARBA" id="ARBA00023163"/>
    </source>
</evidence>
<dbReference type="PANTHER" id="PTHR43537:SF44">
    <property type="entry name" value="GNTR FAMILY REGULATORY PROTEIN"/>
    <property type="match status" value="1"/>
</dbReference>